<evidence type="ECO:0000313" key="2">
    <source>
        <dbReference type="EMBL" id="MBA0740671.1"/>
    </source>
</evidence>
<dbReference type="PANTHER" id="PTHR31286">
    <property type="entry name" value="GLYCINE-RICH CELL WALL STRUCTURAL PROTEIN 1.8-LIKE"/>
    <property type="match status" value="1"/>
</dbReference>
<organism evidence="2 3">
    <name type="scientific">Gossypium gossypioides</name>
    <name type="common">Mexican cotton</name>
    <name type="synonym">Selera gossypioides</name>
    <dbReference type="NCBI Taxonomy" id="34282"/>
    <lineage>
        <taxon>Eukaryota</taxon>
        <taxon>Viridiplantae</taxon>
        <taxon>Streptophyta</taxon>
        <taxon>Embryophyta</taxon>
        <taxon>Tracheophyta</taxon>
        <taxon>Spermatophyta</taxon>
        <taxon>Magnoliopsida</taxon>
        <taxon>eudicotyledons</taxon>
        <taxon>Gunneridae</taxon>
        <taxon>Pentapetalae</taxon>
        <taxon>rosids</taxon>
        <taxon>malvids</taxon>
        <taxon>Malvales</taxon>
        <taxon>Malvaceae</taxon>
        <taxon>Malvoideae</taxon>
        <taxon>Gossypium</taxon>
    </lineage>
</organism>
<reference evidence="2 3" key="1">
    <citation type="journal article" date="2019" name="Genome Biol. Evol.">
        <title>Insights into the evolution of the New World diploid cottons (Gossypium, subgenus Houzingenia) based on genome sequencing.</title>
        <authorList>
            <person name="Grover C.E."/>
            <person name="Arick M.A. 2nd"/>
            <person name="Thrash A."/>
            <person name="Conover J.L."/>
            <person name="Sanders W.S."/>
            <person name="Peterson D.G."/>
            <person name="Frelichowski J.E."/>
            <person name="Scheffler J.A."/>
            <person name="Scheffler B.E."/>
            <person name="Wendel J.F."/>
        </authorList>
    </citation>
    <scope>NUCLEOTIDE SEQUENCE [LARGE SCALE GENOMIC DNA]</scope>
    <source>
        <strain evidence="2">5</strain>
        <tissue evidence="2">Leaf</tissue>
    </source>
</reference>
<sequence length="347" mass="40632">MEDDISTLLEKLNFFEEEALRVVSMKEGSCNSKGFVNWAIGKLMVEEKVNRKPMYLVFKSLWFTKEEVNFVSLKNGVILVRFSNIPQELMDRKMALEVGNAIWELLPIDWSNKDGGWTEYIRIRIIIDIQKLLRRVVHYVNHDGVELVYSFRYEWLPRFCYICSLLGHSTQKCEKKEANNKPNNTEFQYGNWLRVPLSATNQNSGSWRNGIEIVIDDKEANRESNGKIQEAIWTNVLKDQMEIERVKNMEDKLESTKKEGGHRIVRAHINEFRYILDDLALVDIKSNRGWFTWVNNRGGDRLIKERFNKFLTSVSMGVNYLFIAINVVRQTQSDHDAIFFDLCGLKT</sequence>
<protein>
    <recommendedName>
        <fullName evidence="1">Zinc knuckle CX2CX4HX4C domain-containing protein</fullName>
    </recommendedName>
</protein>
<evidence type="ECO:0000259" key="1">
    <source>
        <dbReference type="Pfam" id="PF14392"/>
    </source>
</evidence>
<keyword evidence="3" id="KW-1185">Reference proteome</keyword>
<dbReference type="PANTHER" id="PTHR31286:SF178">
    <property type="entry name" value="DUF4283 DOMAIN-CONTAINING PROTEIN"/>
    <property type="match status" value="1"/>
</dbReference>
<evidence type="ECO:0000313" key="3">
    <source>
        <dbReference type="Proteomes" id="UP000593579"/>
    </source>
</evidence>
<dbReference type="OrthoDB" id="978193at2759"/>
<accession>A0A7J9BWU8</accession>
<proteinExistence type="predicted"/>
<dbReference type="Proteomes" id="UP000593579">
    <property type="component" value="Unassembled WGS sequence"/>
</dbReference>
<dbReference type="Pfam" id="PF14392">
    <property type="entry name" value="zf-CCHC_4"/>
    <property type="match status" value="1"/>
</dbReference>
<name>A0A7J9BWU8_GOSGO</name>
<comment type="caution">
    <text evidence="2">The sequence shown here is derived from an EMBL/GenBank/DDBJ whole genome shotgun (WGS) entry which is preliminary data.</text>
</comment>
<dbReference type="AlphaFoldDB" id="A0A7J9BWU8"/>
<dbReference type="InterPro" id="IPR025836">
    <property type="entry name" value="Zn_knuckle_CX2CX4HX4C"/>
</dbReference>
<dbReference type="InterPro" id="IPR040256">
    <property type="entry name" value="At4g02000-like"/>
</dbReference>
<dbReference type="EMBL" id="JABEZY010000006">
    <property type="protein sequence ID" value="MBA0740671.1"/>
    <property type="molecule type" value="Genomic_DNA"/>
</dbReference>
<feature type="domain" description="Zinc knuckle CX2CX4HX4C" evidence="1">
    <location>
        <begin position="128"/>
        <end position="175"/>
    </location>
</feature>
<gene>
    <name evidence="2" type="ORF">Gogos_013863</name>
</gene>